<dbReference type="Pfam" id="PF04679">
    <property type="entry name" value="DNA_ligase_A_C"/>
    <property type="match status" value="1"/>
</dbReference>
<dbReference type="KEGG" id="pman:OU5_2202"/>
<dbReference type="PANTHER" id="PTHR45674">
    <property type="entry name" value="DNA LIGASE 1/3 FAMILY MEMBER"/>
    <property type="match status" value="1"/>
</dbReference>
<dbReference type="InterPro" id="IPR012309">
    <property type="entry name" value="DNA_ligase_ATP-dep_C"/>
</dbReference>
<evidence type="ECO:0000256" key="13">
    <source>
        <dbReference type="ARBA" id="ARBA00034003"/>
    </source>
</evidence>
<dbReference type="CDD" id="cd07897">
    <property type="entry name" value="Adenylation_DNA_ligase_Bac1"/>
    <property type="match status" value="1"/>
</dbReference>
<dbReference type="AlphaFoldDB" id="A0A024E9L0"/>
<dbReference type="InterPro" id="IPR012308">
    <property type="entry name" value="DNA_ligase_ATP-dep_N"/>
</dbReference>
<dbReference type="PANTHER" id="PTHR45674:SF13">
    <property type="entry name" value="DNA LIGASE-RELATED"/>
    <property type="match status" value="1"/>
</dbReference>
<comment type="catalytic activity">
    <reaction evidence="13">
        <text>ATP + (deoxyribonucleotide)n-3'-hydroxyl + 5'-phospho-(deoxyribonucleotide)m = (deoxyribonucleotide)n+m + AMP + diphosphate.</text>
        <dbReference type="EC" id="6.5.1.1"/>
    </reaction>
</comment>
<reference evidence="15 16" key="1">
    <citation type="journal article" date="2012" name="J. Bacteriol.">
        <title>Genome sequence of cold-adapted Pseudomonas mandelii strain JR-1.</title>
        <authorList>
            <person name="Jang S.H."/>
            <person name="Kim J."/>
            <person name="Kim J."/>
            <person name="Hong S."/>
            <person name="Lee C."/>
        </authorList>
    </citation>
    <scope>NUCLEOTIDE SEQUENCE [LARGE SCALE GENOMIC DNA]</scope>
    <source>
        <strain evidence="15 16">JR-1</strain>
    </source>
</reference>
<dbReference type="GO" id="GO:0003910">
    <property type="term" value="F:DNA ligase (ATP) activity"/>
    <property type="evidence" value="ECO:0007669"/>
    <property type="project" value="UniProtKB-EC"/>
</dbReference>
<dbReference type="Gene3D" id="3.30.470.30">
    <property type="entry name" value="DNA ligase/mRNA capping enzyme"/>
    <property type="match status" value="1"/>
</dbReference>
<dbReference type="HOGENOM" id="CLU_005138_6_2_6"/>
<dbReference type="InterPro" id="IPR016059">
    <property type="entry name" value="DNA_ligase_ATP-dep_CS"/>
</dbReference>
<dbReference type="Gene3D" id="2.40.50.140">
    <property type="entry name" value="Nucleic acid-binding proteins"/>
    <property type="match status" value="1"/>
</dbReference>
<evidence type="ECO:0000313" key="16">
    <source>
        <dbReference type="Proteomes" id="UP000026913"/>
    </source>
</evidence>
<keyword evidence="9" id="KW-0460">Magnesium</keyword>
<keyword evidence="11" id="KW-0234">DNA repair</keyword>
<evidence type="ECO:0000256" key="9">
    <source>
        <dbReference type="ARBA" id="ARBA00022842"/>
    </source>
</evidence>
<dbReference type="PROSITE" id="PS50160">
    <property type="entry name" value="DNA_LIGASE_A3"/>
    <property type="match status" value="1"/>
</dbReference>
<dbReference type="SUPFAM" id="SSF56091">
    <property type="entry name" value="DNA ligase/mRNA capping enzyme, catalytic domain"/>
    <property type="match status" value="1"/>
</dbReference>
<dbReference type="SUPFAM" id="SSF50249">
    <property type="entry name" value="Nucleic acid-binding proteins"/>
    <property type="match status" value="1"/>
</dbReference>
<evidence type="ECO:0000256" key="1">
    <source>
        <dbReference type="ARBA" id="ARBA00012727"/>
    </source>
</evidence>
<dbReference type="Pfam" id="PF01068">
    <property type="entry name" value="DNA_ligase_A_M"/>
    <property type="match status" value="1"/>
</dbReference>
<dbReference type="InterPro" id="IPR012340">
    <property type="entry name" value="NA-bd_OB-fold"/>
</dbReference>
<feature type="domain" description="ATP-dependent DNA ligase family profile" evidence="14">
    <location>
        <begin position="331"/>
        <end position="463"/>
    </location>
</feature>
<sequence>MKAFAELYAELDATTSSNAKLAAMQAYFAKAAPEDAAWAVYFLSGGRPRQLVPVRVLRELAVEFSGLEPWLFEESYQAVGDLAETISLVLPETLHSSTDGLAVWIEDKLLPLRGESPEVLAARLPALWAQLDRHSLMLCIKLITGSFRVGVSKLLVTRALAAMAGLDSKRVAQRLVGYTDLSNRPNAVSYLKLIAAESPDEHAQRGGQPYPFFLAHALSQPVEQFEAVLGPASQWQVEWKWDGIRAQVIKRDGRLWVWSRGEELVTERFPELDSLLHGLPDGTVIDGEIVAWKAPRPNTDDAFNPQSPSAPAVLPFALLQQRIGRKTLDRKILEEVPVVVLAYDLLEWQGEDWRSQPQARRRDQLDQLIATCNNPVLLASPVLTGEDWFDLARQREASRSLGVEGMMLKARDALYGVGRTKDMGVWWKWKVDPFSVDAVLIYAQRGHGRRANLYSDYTFAVWDGPPDASERTLVPFAKAYSGLTDEEMRQVDSIVRKTTVEKFGPVSSVKPSLVFELGFEGIALSKRHKSGIAVRFPRMLRWRQDKSVEEADNLATLQDLLG</sequence>
<dbReference type="GO" id="GO:0006281">
    <property type="term" value="P:DNA repair"/>
    <property type="evidence" value="ECO:0007669"/>
    <property type="project" value="UniProtKB-KW"/>
</dbReference>
<dbReference type="InterPro" id="IPR050191">
    <property type="entry name" value="ATP-dep_DNA_ligase"/>
</dbReference>
<keyword evidence="6" id="KW-0547">Nucleotide-binding</keyword>
<dbReference type="InterPro" id="IPR026333">
    <property type="entry name" value="ATP_dep_DNA_lig_pp_1105_fam"/>
</dbReference>
<dbReference type="NCBIfam" id="TIGR04120">
    <property type="entry name" value="DNA_lig_bact"/>
    <property type="match status" value="1"/>
</dbReference>
<organism evidence="15 16">
    <name type="scientific">Pseudomonas mandelii JR-1</name>
    <dbReference type="NCBI Taxonomy" id="1147786"/>
    <lineage>
        <taxon>Bacteria</taxon>
        <taxon>Pseudomonadati</taxon>
        <taxon>Pseudomonadota</taxon>
        <taxon>Gammaproteobacteria</taxon>
        <taxon>Pseudomonadales</taxon>
        <taxon>Pseudomonadaceae</taxon>
        <taxon>Pseudomonas</taxon>
    </lineage>
</organism>
<keyword evidence="3" id="KW-0132">Cell division</keyword>
<dbReference type="PROSITE" id="PS00697">
    <property type="entry name" value="DNA_LIGASE_A1"/>
    <property type="match status" value="1"/>
</dbReference>
<evidence type="ECO:0000256" key="3">
    <source>
        <dbReference type="ARBA" id="ARBA00022618"/>
    </source>
</evidence>
<keyword evidence="2 15" id="KW-0436">Ligase</keyword>
<dbReference type="GO" id="GO:0046872">
    <property type="term" value="F:metal ion binding"/>
    <property type="evidence" value="ECO:0007669"/>
    <property type="project" value="UniProtKB-KW"/>
</dbReference>
<evidence type="ECO:0000256" key="6">
    <source>
        <dbReference type="ARBA" id="ARBA00022741"/>
    </source>
</evidence>
<evidence type="ECO:0000256" key="11">
    <source>
        <dbReference type="ARBA" id="ARBA00023204"/>
    </source>
</evidence>
<evidence type="ECO:0000256" key="4">
    <source>
        <dbReference type="ARBA" id="ARBA00022705"/>
    </source>
</evidence>
<dbReference type="Proteomes" id="UP000026913">
    <property type="component" value="Chromosome"/>
</dbReference>
<keyword evidence="12" id="KW-0131">Cell cycle</keyword>
<dbReference type="GO" id="GO:0003677">
    <property type="term" value="F:DNA binding"/>
    <property type="evidence" value="ECO:0007669"/>
    <property type="project" value="InterPro"/>
</dbReference>
<dbReference type="InterPro" id="IPR012310">
    <property type="entry name" value="DNA_ligase_ATP-dep_cent"/>
</dbReference>
<evidence type="ECO:0000256" key="2">
    <source>
        <dbReference type="ARBA" id="ARBA00022598"/>
    </source>
</evidence>
<name>A0A024E9L0_9PSED</name>
<dbReference type="InterPro" id="IPR036599">
    <property type="entry name" value="DNA_ligase_N_sf"/>
</dbReference>
<dbReference type="GO" id="GO:0006310">
    <property type="term" value="P:DNA recombination"/>
    <property type="evidence" value="ECO:0007669"/>
    <property type="project" value="UniProtKB-KW"/>
</dbReference>
<keyword evidence="7" id="KW-0227">DNA damage</keyword>
<dbReference type="Pfam" id="PF04675">
    <property type="entry name" value="DNA_ligase_A_N"/>
    <property type="match status" value="1"/>
</dbReference>
<dbReference type="EMBL" id="CP005960">
    <property type="protein sequence ID" value="AHZ69281.1"/>
    <property type="molecule type" value="Genomic_DNA"/>
</dbReference>
<dbReference type="CDD" id="cd07972">
    <property type="entry name" value="OBF_DNA_ligase_Arch_LigB"/>
    <property type="match status" value="1"/>
</dbReference>
<evidence type="ECO:0000256" key="8">
    <source>
        <dbReference type="ARBA" id="ARBA00022840"/>
    </source>
</evidence>
<dbReference type="GO" id="GO:0005524">
    <property type="term" value="F:ATP binding"/>
    <property type="evidence" value="ECO:0007669"/>
    <property type="project" value="UniProtKB-KW"/>
</dbReference>
<gene>
    <name evidence="15" type="ORF">OU5_2202</name>
</gene>
<protein>
    <recommendedName>
        <fullName evidence="1">DNA ligase (ATP)</fullName>
        <ecNumber evidence="1">6.5.1.1</ecNumber>
    </recommendedName>
</protein>
<evidence type="ECO:0000259" key="14">
    <source>
        <dbReference type="PROSITE" id="PS50160"/>
    </source>
</evidence>
<accession>A0A024E9L0</accession>
<keyword evidence="8" id="KW-0067">ATP-binding</keyword>
<proteinExistence type="predicted"/>
<evidence type="ECO:0000313" key="15">
    <source>
        <dbReference type="EMBL" id="AHZ69281.1"/>
    </source>
</evidence>
<dbReference type="GO" id="GO:0006260">
    <property type="term" value="P:DNA replication"/>
    <property type="evidence" value="ECO:0007669"/>
    <property type="project" value="UniProtKB-KW"/>
</dbReference>
<dbReference type="GO" id="GO:0051301">
    <property type="term" value="P:cell division"/>
    <property type="evidence" value="ECO:0007669"/>
    <property type="project" value="UniProtKB-KW"/>
</dbReference>
<evidence type="ECO:0000256" key="5">
    <source>
        <dbReference type="ARBA" id="ARBA00022723"/>
    </source>
</evidence>
<dbReference type="EC" id="6.5.1.1" evidence="1"/>
<evidence type="ECO:0000256" key="7">
    <source>
        <dbReference type="ARBA" id="ARBA00022763"/>
    </source>
</evidence>
<keyword evidence="5" id="KW-0479">Metal-binding</keyword>
<keyword evidence="4" id="KW-0235">DNA replication</keyword>
<evidence type="ECO:0000256" key="10">
    <source>
        <dbReference type="ARBA" id="ARBA00023172"/>
    </source>
</evidence>
<evidence type="ECO:0000256" key="12">
    <source>
        <dbReference type="ARBA" id="ARBA00023306"/>
    </source>
</evidence>
<dbReference type="Gene3D" id="1.10.3260.10">
    <property type="entry name" value="DNA ligase, ATP-dependent, N-terminal domain"/>
    <property type="match status" value="1"/>
</dbReference>
<dbReference type="RefSeq" id="WP_010462645.1">
    <property type="nucleotide sequence ID" value="NZ_CP005960.1"/>
</dbReference>
<dbReference type="NCBIfam" id="NF006701">
    <property type="entry name" value="PRK09247.1"/>
    <property type="match status" value="1"/>
</dbReference>
<keyword evidence="10" id="KW-0233">DNA recombination</keyword>
<dbReference type="OrthoDB" id="9767858at2"/>